<dbReference type="PROSITE" id="PS51371">
    <property type="entry name" value="CBS"/>
    <property type="match status" value="2"/>
</dbReference>
<dbReference type="InterPro" id="IPR051257">
    <property type="entry name" value="Diverse_CBS-Domain"/>
</dbReference>
<sequence length="133" mass="14903">MRPKYQTVGEIKKGNTLFTREGSSAFDVSSLLLDSHESGMPVVSEDDRVVGFISEQDILMALRGTRRLEEIAVREIMNPVVVVAEEDATLEEASQAMEDLHIHRLPVVRGERLIGTITRNDLIRAWLGMNVEV</sequence>
<dbReference type="SMART" id="SM00116">
    <property type="entry name" value="CBS"/>
    <property type="match status" value="2"/>
</dbReference>
<organism evidence="4 5">
    <name type="scientific">Candidatus Manganitrophus noduliformans</name>
    <dbReference type="NCBI Taxonomy" id="2606439"/>
    <lineage>
        <taxon>Bacteria</taxon>
        <taxon>Pseudomonadati</taxon>
        <taxon>Nitrospirota</taxon>
        <taxon>Nitrospiria</taxon>
        <taxon>Candidatus Troglogloeales</taxon>
        <taxon>Candidatus Manganitrophaceae</taxon>
        <taxon>Candidatus Manganitrophus</taxon>
    </lineage>
</organism>
<dbReference type="AlphaFoldDB" id="A0A7X6DSQ6"/>
<dbReference type="Proteomes" id="UP000534783">
    <property type="component" value="Unassembled WGS sequence"/>
</dbReference>
<comment type="caution">
    <text evidence="4">The sequence shown here is derived from an EMBL/GenBank/DDBJ whole genome shotgun (WGS) entry which is preliminary data.</text>
</comment>
<dbReference type="PANTHER" id="PTHR43080:SF2">
    <property type="entry name" value="CBS DOMAIN-CONTAINING PROTEIN"/>
    <property type="match status" value="1"/>
</dbReference>
<protein>
    <submittedName>
        <fullName evidence="4">CBS domain-containing protein</fullName>
    </submittedName>
</protein>
<dbReference type="SUPFAM" id="SSF54631">
    <property type="entry name" value="CBS-domain pair"/>
    <property type="match status" value="1"/>
</dbReference>
<accession>A0A7X6DSQ6</accession>
<dbReference type="PANTHER" id="PTHR43080">
    <property type="entry name" value="CBS DOMAIN-CONTAINING PROTEIN CBSX3, MITOCHONDRIAL"/>
    <property type="match status" value="1"/>
</dbReference>
<feature type="domain" description="CBS" evidence="3">
    <location>
        <begin position="11"/>
        <end position="70"/>
    </location>
</feature>
<dbReference type="RefSeq" id="WP_168061897.1">
    <property type="nucleotide sequence ID" value="NZ_VTOW01000003.1"/>
</dbReference>
<dbReference type="Gene3D" id="3.10.580.10">
    <property type="entry name" value="CBS-domain"/>
    <property type="match status" value="1"/>
</dbReference>
<evidence type="ECO:0000256" key="2">
    <source>
        <dbReference type="PROSITE-ProRule" id="PRU00703"/>
    </source>
</evidence>
<dbReference type="Pfam" id="PF00571">
    <property type="entry name" value="CBS"/>
    <property type="match status" value="2"/>
</dbReference>
<evidence type="ECO:0000259" key="3">
    <source>
        <dbReference type="PROSITE" id="PS51371"/>
    </source>
</evidence>
<feature type="domain" description="CBS" evidence="3">
    <location>
        <begin position="77"/>
        <end position="133"/>
    </location>
</feature>
<keyword evidence="5" id="KW-1185">Reference proteome</keyword>
<evidence type="ECO:0000313" key="5">
    <source>
        <dbReference type="Proteomes" id="UP000534783"/>
    </source>
</evidence>
<reference evidence="4 5" key="1">
    <citation type="journal article" date="2020" name="Nature">
        <title>Bacterial chemolithoautotrophy via manganese oxidation.</title>
        <authorList>
            <person name="Yu H."/>
            <person name="Leadbetter J.R."/>
        </authorList>
    </citation>
    <scope>NUCLEOTIDE SEQUENCE [LARGE SCALE GENOMIC DNA]</scope>
    <source>
        <strain evidence="4 5">Mn-1</strain>
    </source>
</reference>
<keyword evidence="1 2" id="KW-0129">CBS domain</keyword>
<name>A0A7X6DSQ6_9BACT</name>
<dbReference type="InterPro" id="IPR046342">
    <property type="entry name" value="CBS_dom_sf"/>
</dbReference>
<dbReference type="InterPro" id="IPR000644">
    <property type="entry name" value="CBS_dom"/>
</dbReference>
<gene>
    <name evidence="4" type="ORF">MNODULE_16480</name>
</gene>
<dbReference type="EMBL" id="VTOW01000003">
    <property type="protein sequence ID" value="NKE72348.1"/>
    <property type="molecule type" value="Genomic_DNA"/>
</dbReference>
<proteinExistence type="predicted"/>
<evidence type="ECO:0000313" key="4">
    <source>
        <dbReference type="EMBL" id="NKE72348.1"/>
    </source>
</evidence>
<evidence type="ECO:0000256" key="1">
    <source>
        <dbReference type="ARBA" id="ARBA00023122"/>
    </source>
</evidence>